<dbReference type="InterPro" id="IPR013216">
    <property type="entry name" value="Methyltransf_11"/>
</dbReference>
<dbReference type="InterPro" id="IPR050508">
    <property type="entry name" value="Methyltransf_Superfamily"/>
</dbReference>
<dbReference type="EMBL" id="CADIKB010000005">
    <property type="protein sequence ID" value="CAB3665963.1"/>
    <property type="molecule type" value="Genomic_DNA"/>
</dbReference>
<dbReference type="PANTHER" id="PTHR42912">
    <property type="entry name" value="METHYLTRANSFERASE"/>
    <property type="match status" value="1"/>
</dbReference>
<evidence type="ECO:0000313" key="2">
    <source>
        <dbReference type="EMBL" id="CAB3665963.1"/>
    </source>
</evidence>
<reference evidence="2 3" key="1">
    <citation type="submission" date="2020-04" db="EMBL/GenBank/DDBJ databases">
        <authorList>
            <person name="De Canck E."/>
        </authorList>
    </citation>
    <scope>NUCLEOTIDE SEQUENCE [LARGE SCALE GENOMIC DNA]</scope>
    <source>
        <strain evidence="2 3">LMG 22037</strain>
    </source>
</reference>
<feature type="domain" description="Methyltransferase type 11" evidence="1">
    <location>
        <begin position="52"/>
        <end position="147"/>
    </location>
</feature>
<evidence type="ECO:0000313" key="3">
    <source>
        <dbReference type="Proteomes" id="UP000494249"/>
    </source>
</evidence>
<dbReference type="GO" id="GO:0008757">
    <property type="term" value="F:S-adenosylmethionine-dependent methyltransferase activity"/>
    <property type="evidence" value="ECO:0007669"/>
    <property type="project" value="InterPro"/>
</dbReference>
<dbReference type="CDD" id="cd02440">
    <property type="entry name" value="AdoMet_MTases"/>
    <property type="match status" value="1"/>
</dbReference>
<dbReference type="SUPFAM" id="SSF53335">
    <property type="entry name" value="S-adenosyl-L-methionine-dependent methyltransferases"/>
    <property type="match status" value="1"/>
</dbReference>
<evidence type="ECO:0000259" key="1">
    <source>
        <dbReference type="Pfam" id="PF08241"/>
    </source>
</evidence>
<sequence length="289" mass="32681">MNSQSELDRINRVAWNSRDAARVFTVDKTFSDAGEEAAFDWLAPRCSGAPLLDIGIGTGRTIPLMLAMSNEYTGVDYTPKLLEMARSRYPGRDLRHMDARDMSELPSDHYGLAAFSWNGIDCVDYGDRVKILKEMYRVVRPGGYVFFSSHNRGGPGYRENIWQLLPHFTFNPLKLGWRTLRSMRRFQLGTLNYVRNVKLNRDYGGYSVKTAAAHNFGIVIVYTTLGEQRRQLAEVGLQCDAVFDSCTGNRIADDVNESDAWWFHFIAHKPLAAYCVDEESGHARSGTAD</sequence>
<dbReference type="Proteomes" id="UP000494249">
    <property type="component" value="Unassembled WGS sequence"/>
</dbReference>
<dbReference type="PANTHER" id="PTHR42912:SF80">
    <property type="entry name" value="METHYLTRANSFERASE DOMAIN-CONTAINING PROTEIN"/>
    <property type="match status" value="1"/>
</dbReference>
<proteinExistence type="predicted"/>
<dbReference type="RefSeq" id="WP_028363273.1">
    <property type="nucleotide sequence ID" value="NZ_CADFGL010000002.1"/>
</dbReference>
<dbReference type="InterPro" id="IPR029063">
    <property type="entry name" value="SAM-dependent_MTases_sf"/>
</dbReference>
<organism evidence="2 3">
    <name type="scientific">Paraburkholderia phenoliruptrix</name>
    <dbReference type="NCBI Taxonomy" id="252970"/>
    <lineage>
        <taxon>Bacteria</taxon>
        <taxon>Pseudomonadati</taxon>
        <taxon>Pseudomonadota</taxon>
        <taxon>Betaproteobacteria</taxon>
        <taxon>Burkholderiales</taxon>
        <taxon>Burkholderiaceae</taxon>
        <taxon>Paraburkholderia</taxon>
    </lineage>
</organism>
<dbReference type="AlphaFoldDB" id="A0A6J5AE82"/>
<dbReference type="Gene3D" id="3.40.50.150">
    <property type="entry name" value="Vaccinia Virus protein VP39"/>
    <property type="match status" value="1"/>
</dbReference>
<dbReference type="Pfam" id="PF08241">
    <property type="entry name" value="Methyltransf_11"/>
    <property type="match status" value="1"/>
</dbReference>
<protein>
    <recommendedName>
        <fullName evidence="1">Methyltransferase type 11 domain-containing protein</fullName>
    </recommendedName>
</protein>
<accession>A0A6J5AE82</accession>
<name>A0A6J5AE82_9BURK</name>
<gene>
    <name evidence="2" type="ORF">LMG22037_01713</name>
</gene>